<evidence type="ECO:0000256" key="6">
    <source>
        <dbReference type="ARBA" id="ARBA00023002"/>
    </source>
</evidence>
<feature type="transmembrane region" description="Helical" evidence="12">
    <location>
        <begin position="119"/>
        <end position="140"/>
    </location>
</feature>
<keyword evidence="6" id="KW-0560">Oxidoreductase</keyword>
<dbReference type="GO" id="GO:0005743">
    <property type="term" value="C:mitochondrial inner membrane"/>
    <property type="evidence" value="ECO:0007669"/>
    <property type="project" value="TreeGrafter"/>
</dbReference>
<keyword evidence="5 12" id="KW-1133">Transmembrane helix</keyword>
<proteinExistence type="predicted"/>
<comment type="subcellular location">
    <subcellularLocation>
        <location evidence="2">Membrane</location>
        <topology evidence="2">Multi-pass membrane protein</topology>
    </subcellularLocation>
</comment>
<keyword evidence="4" id="KW-0479">Metal-binding</keyword>
<comment type="cofactor">
    <cofactor evidence="1">
        <name>heme b</name>
        <dbReference type="ChEBI" id="CHEBI:60344"/>
    </cofactor>
</comment>
<evidence type="ECO:0000256" key="3">
    <source>
        <dbReference type="ARBA" id="ARBA00022692"/>
    </source>
</evidence>
<evidence type="ECO:0000256" key="11">
    <source>
        <dbReference type="ARBA" id="ARBA00048044"/>
    </source>
</evidence>
<dbReference type="InterPro" id="IPR023754">
    <property type="entry name" value="HemeA_Synthase_type2"/>
</dbReference>
<keyword evidence="7" id="KW-0408">Iron</keyword>
<dbReference type="GO" id="GO:0046872">
    <property type="term" value="F:metal ion binding"/>
    <property type="evidence" value="ECO:0007669"/>
    <property type="project" value="UniProtKB-KW"/>
</dbReference>
<name>A0AA88VLB4_9ASTE</name>
<evidence type="ECO:0000256" key="9">
    <source>
        <dbReference type="ARBA" id="ARBA00023136"/>
    </source>
</evidence>
<sequence length="196" mass="22191">MFESRLISILRRNKSLNAILSASPSHANQIGSCSSRVLKEASLRNPSRFFSSSSIAKLICPSINGTFAARNSIIHCFKSFPHHHKGFYKPSFRNLSTTVASACKDNEGLKLLGPMFRKWLEYGFFASAAWVFSMVVLGGVTRLTRSGLSMTDWKFTGSLPPLSDEDWFIEFEKYKQSPEFNLVNKAMSFEDFKFIY</sequence>
<evidence type="ECO:0000256" key="10">
    <source>
        <dbReference type="ARBA" id="ARBA00044501"/>
    </source>
</evidence>
<dbReference type="Proteomes" id="UP001188597">
    <property type="component" value="Unassembled WGS sequence"/>
</dbReference>
<dbReference type="GO" id="GO:0006784">
    <property type="term" value="P:heme A biosynthetic process"/>
    <property type="evidence" value="ECO:0007669"/>
    <property type="project" value="InterPro"/>
</dbReference>
<protein>
    <submittedName>
        <fullName evidence="13">Uncharacterized protein</fullName>
    </submittedName>
</protein>
<dbReference type="GO" id="GO:0120547">
    <property type="term" value="F:heme A synthase activity"/>
    <property type="evidence" value="ECO:0007669"/>
    <property type="project" value="UniProtKB-EC"/>
</dbReference>
<keyword evidence="8" id="KW-0350">Heme biosynthesis</keyword>
<comment type="catalytic activity">
    <reaction evidence="11">
        <text>Fe(II)-heme o + 2 A + H2O = Fe(II)-heme a + 2 AH2</text>
        <dbReference type="Rhea" id="RHEA:63388"/>
        <dbReference type="ChEBI" id="CHEBI:13193"/>
        <dbReference type="ChEBI" id="CHEBI:15377"/>
        <dbReference type="ChEBI" id="CHEBI:17499"/>
        <dbReference type="ChEBI" id="CHEBI:60530"/>
        <dbReference type="ChEBI" id="CHEBI:61715"/>
        <dbReference type="EC" id="1.17.99.9"/>
    </reaction>
    <physiologicalReaction direction="left-to-right" evidence="11">
        <dbReference type="Rhea" id="RHEA:63389"/>
    </physiologicalReaction>
</comment>
<comment type="caution">
    <text evidence="13">The sequence shown here is derived from an EMBL/GenBank/DDBJ whole genome shotgun (WGS) entry which is preliminary data.</text>
</comment>
<evidence type="ECO:0000256" key="2">
    <source>
        <dbReference type="ARBA" id="ARBA00004141"/>
    </source>
</evidence>
<reference evidence="13" key="1">
    <citation type="submission" date="2022-12" db="EMBL/GenBank/DDBJ databases">
        <title>Draft genome assemblies for two species of Escallonia (Escalloniales).</title>
        <authorList>
            <person name="Chanderbali A."/>
            <person name="Dervinis C."/>
            <person name="Anghel I."/>
            <person name="Soltis D."/>
            <person name="Soltis P."/>
            <person name="Zapata F."/>
        </authorList>
    </citation>
    <scope>NUCLEOTIDE SEQUENCE</scope>
    <source>
        <strain evidence="13">UCBG64.0493</strain>
        <tissue evidence="13">Leaf</tissue>
    </source>
</reference>
<evidence type="ECO:0000256" key="8">
    <source>
        <dbReference type="ARBA" id="ARBA00023133"/>
    </source>
</evidence>
<comment type="pathway">
    <text evidence="10">Porphyrin-containing compound metabolism; heme A biosynthesis; heme A from heme O: step 1/1.</text>
</comment>
<evidence type="ECO:0000256" key="4">
    <source>
        <dbReference type="ARBA" id="ARBA00022723"/>
    </source>
</evidence>
<evidence type="ECO:0000256" key="5">
    <source>
        <dbReference type="ARBA" id="ARBA00022989"/>
    </source>
</evidence>
<dbReference type="PANTHER" id="PTHR23289:SF2">
    <property type="entry name" value="CYTOCHROME C OXIDASE ASSEMBLY PROTEIN COX15 HOMOLOG"/>
    <property type="match status" value="1"/>
</dbReference>
<dbReference type="PANTHER" id="PTHR23289">
    <property type="entry name" value="CYTOCHROME C OXIDASE ASSEMBLY PROTEIN COX15"/>
    <property type="match status" value="1"/>
</dbReference>
<dbReference type="Pfam" id="PF02628">
    <property type="entry name" value="COX15-CtaA"/>
    <property type="match status" value="1"/>
</dbReference>
<dbReference type="InterPro" id="IPR003780">
    <property type="entry name" value="COX15/CtaA_fam"/>
</dbReference>
<gene>
    <name evidence="13" type="ORF">RJ639_015173</name>
</gene>
<keyword evidence="14" id="KW-1185">Reference proteome</keyword>
<organism evidence="13 14">
    <name type="scientific">Escallonia herrerae</name>
    <dbReference type="NCBI Taxonomy" id="1293975"/>
    <lineage>
        <taxon>Eukaryota</taxon>
        <taxon>Viridiplantae</taxon>
        <taxon>Streptophyta</taxon>
        <taxon>Embryophyta</taxon>
        <taxon>Tracheophyta</taxon>
        <taxon>Spermatophyta</taxon>
        <taxon>Magnoliopsida</taxon>
        <taxon>eudicotyledons</taxon>
        <taxon>Gunneridae</taxon>
        <taxon>Pentapetalae</taxon>
        <taxon>asterids</taxon>
        <taxon>campanulids</taxon>
        <taxon>Escalloniales</taxon>
        <taxon>Escalloniaceae</taxon>
        <taxon>Escallonia</taxon>
    </lineage>
</organism>
<dbReference type="AlphaFoldDB" id="A0AA88VLB4"/>
<dbReference type="GO" id="GO:0016653">
    <property type="term" value="F:oxidoreductase activity, acting on NAD(P)H, heme protein as acceptor"/>
    <property type="evidence" value="ECO:0007669"/>
    <property type="project" value="TreeGrafter"/>
</dbReference>
<evidence type="ECO:0000313" key="14">
    <source>
        <dbReference type="Proteomes" id="UP001188597"/>
    </source>
</evidence>
<keyword evidence="9 12" id="KW-0472">Membrane</keyword>
<evidence type="ECO:0000313" key="13">
    <source>
        <dbReference type="EMBL" id="KAK3009634.1"/>
    </source>
</evidence>
<evidence type="ECO:0000256" key="12">
    <source>
        <dbReference type="SAM" id="Phobius"/>
    </source>
</evidence>
<evidence type="ECO:0000256" key="1">
    <source>
        <dbReference type="ARBA" id="ARBA00001970"/>
    </source>
</evidence>
<dbReference type="EMBL" id="JAVXUP010001626">
    <property type="protein sequence ID" value="KAK3009634.1"/>
    <property type="molecule type" value="Genomic_DNA"/>
</dbReference>
<keyword evidence="3 12" id="KW-0812">Transmembrane</keyword>
<accession>A0AA88VLB4</accession>
<evidence type="ECO:0000256" key="7">
    <source>
        <dbReference type="ARBA" id="ARBA00023004"/>
    </source>
</evidence>